<dbReference type="Proteomes" id="UP000759131">
    <property type="component" value="Unassembled WGS sequence"/>
</dbReference>
<feature type="non-terminal residue" evidence="1">
    <location>
        <position position="1"/>
    </location>
</feature>
<evidence type="ECO:0000313" key="1">
    <source>
        <dbReference type="EMBL" id="CAD7626284.1"/>
    </source>
</evidence>
<reference evidence="1" key="1">
    <citation type="submission" date="2020-11" db="EMBL/GenBank/DDBJ databases">
        <authorList>
            <person name="Tran Van P."/>
        </authorList>
    </citation>
    <scope>NUCLEOTIDE SEQUENCE</scope>
</reference>
<dbReference type="AlphaFoldDB" id="A0A7R9KQL1"/>
<organism evidence="1">
    <name type="scientific">Medioppia subpectinata</name>
    <dbReference type="NCBI Taxonomy" id="1979941"/>
    <lineage>
        <taxon>Eukaryota</taxon>
        <taxon>Metazoa</taxon>
        <taxon>Ecdysozoa</taxon>
        <taxon>Arthropoda</taxon>
        <taxon>Chelicerata</taxon>
        <taxon>Arachnida</taxon>
        <taxon>Acari</taxon>
        <taxon>Acariformes</taxon>
        <taxon>Sarcoptiformes</taxon>
        <taxon>Oribatida</taxon>
        <taxon>Brachypylina</taxon>
        <taxon>Oppioidea</taxon>
        <taxon>Oppiidae</taxon>
        <taxon>Medioppia</taxon>
    </lineage>
</organism>
<keyword evidence="2" id="KW-1185">Reference proteome</keyword>
<dbReference type="EMBL" id="CAJPIZ010003720">
    <property type="protein sequence ID" value="CAG2106714.1"/>
    <property type="molecule type" value="Genomic_DNA"/>
</dbReference>
<proteinExistence type="predicted"/>
<name>A0A7R9KQL1_9ACAR</name>
<sequence length="104" mass="11893">MDLDKYESLITTEVQVLKRKDFVSEFRPQRDVQLFVSDSCVLLDCREFNLQSIIDQMFSNFGLKGMSSYLCPTLVFCSTVENSIYNQLLIKCFPDGKNGGIDSD</sequence>
<protein>
    <submittedName>
        <fullName evidence="1">Uncharacterized protein</fullName>
    </submittedName>
</protein>
<accession>A0A7R9KQL1</accession>
<gene>
    <name evidence="1" type="ORF">OSB1V03_LOCUS6717</name>
</gene>
<evidence type="ECO:0000313" key="2">
    <source>
        <dbReference type="Proteomes" id="UP000759131"/>
    </source>
</evidence>
<dbReference type="EMBL" id="OC858295">
    <property type="protein sequence ID" value="CAD7626284.1"/>
    <property type="molecule type" value="Genomic_DNA"/>
</dbReference>